<dbReference type="PANTHER" id="PTHR10374">
    <property type="entry name" value="LACTOYLGLUTATHIONE LYASE GLYOXALASE I"/>
    <property type="match status" value="1"/>
</dbReference>
<evidence type="ECO:0000259" key="2">
    <source>
        <dbReference type="PROSITE" id="PS51819"/>
    </source>
</evidence>
<dbReference type="SUPFAM" id="SSF54593">
    <property type="entry name" value="Glyoxalase/Bleomycin resistance protein/Dihydroxybiphenyl dioxygenase"/>
    <property type="match status" value="1"/>
</dbReference>
<keyword evidence="4" id="KW-1185">Reference proteome</keyword>
<dbReference type="RefSeq" id="XP_001802198.1">
    <property type="nucleotide sequence ID" value="XM_001802146.1"/>
</dbReference>
<evidence type="ECO:0000313" key="3">
    <source>
        <dbReference type="EMBL" id="QRD01286.1"/>
    </source>
</evidence>
<dbReference type="AlphaFoldDB" id="A0A7U2FE77"/>
<dbReference type="InterPro" id="IPR029068">
    <property type="entry name" value="Glyas_Bleomycin-R_OHBP_Dase"/>
</dbReference>
<evidence type="ECO:0000256" key="1">
    <source>
        <dbReference type="SAM" id="MobiDB-lite"/>
    </source>
</evidence>
<dbReference type="InterPro" id="IPR004360">
    <property type="entry name" value="Glyas_Fos-R_dOase_dom"/>
</dbReference>
<dbReference type="OrthoDB" id="16820at2759"/>
<dbReference type="InterPro" id="IPR037523">
    <property type="entry name" value="VOC_core"/>
</dbReference>
<dbReference type="EMBL" id="CP069034">
    <property type="protein sequence ID" value="QRD01286.1"/>
    <property type="molecule type" value="Genomic_DNA"/>
</dbReference>
<dbReference type="PANTHER" id="PTHR10374:SF19">
    <property type="entry name" value="LYASE (GLO1), PUTATIVE (AFU_ORTHOLOGUE AFUA_2G13550)-RELATED"/>
    <property type="match status" value="1"/>
</dbReference>
<dbReference type="KEGG" id="pno:SNOG_11966"/>
<dbReference type="Proteomes" id="UP000663193">
    <property type="component" value="Chromosome 12"/>
</dbReference>
<organism evidence="3 4">
    <name type="scientific">Phaeosphaeria nodorum (strain SN15 / ATCC MYA-4574 / FGSC 10173)</name>
    <name type="common">Glume blotch fungus</name>
    <name type="synonym">Parastagonospora nodorum</name>
    <dbReference type="NCBI Taxonomy" id="321614"/>
    <lineage>
        <taxon>Eukaryota</taxon>
        <taxon>Fungi</taxon>
        <taxon>Dikarya</taxon>
        <taxon>Ascomycota</taxon>
        <taxon>Pezizomycotina</taxon>
        <taxon>Dothideomycetes</taxon>
        <taxon>Pleosporomycetidae</taxon>
        <taxon>Pleosporales</taxon>
        <taxon>Pleosporineae</taxon>
        <taxon>Phaeosphaeriaceae</taxon>
        <taxon>Parastagonospora</taxon>
    </lineage>
</organism>
<reference evidence="4" key="1">
    <citation type="journal article" date="2021" name="BMC Genomics">
        <title>Chromosome-level genome assembly and manually-curated proteome of model necrotroph Parastagonospora nodorum Sn15 reveals a genome-wide trove of candidate effector homologs, and redundancy of virulence-related functions within an accessory chromosome.</title>
        <authorList>
            <person name="Bertazzoni S."/>
            <person name="Jones D.A.B."/>
            <person name="Phan H.T."/>
            <person name="Tan K.-C."/>
            <person name="Hane J.K."/>
        </authorList>
    </citation>
    <scope>NUCLEOTIDE SEQUENCE [LARGE SCALE GENOMIC DNA]</scope>
    <source>
        <strain evidence="4">SN15 / ATCC MYA-4574 / FGSC 10173)</strain>
    </source>
</reference>
<gene>
    <name evidence="3" type="ORF">JI435_119660</name>
</gene>
<feature type="region of interest" description="Disordered" evidence="1">
    <location>
        <begin position="1"/>
        <end position="27"/>
    </location>
</feature>
<name>A0A7U2FE77_PHANO</name>
<sequence>MASPNPNQPAGPYTVGEHIIPPPRPASPGTSEFRLNHLMVRIKDPKKALRFYCDCMGLHVVFIFNAGPWTIYYLGPRDVGIATIGTSKGLLELYHVPADSDTPYTSGNDYSQPGVGFGHIGFTVPDVAVALERVKSFGYEVIKPLDEAKEEQMGMPDSVVQGKSGAVDEGYKRVFRQLAFVKDPDGYWVELVPQVVK</sequence>
<dbReference type="VEuPathDB" id="FungiDB:JI435_119660"/>
<dbReference type="CDD" id="cd07233">
    <property type="entry name" value="GlxI_Zn"/>
    <property type="match status" value="1"/>
</dbReference>
<dbReference type="PROSITE" id="PS51819">
    <property type="entry name" value="VOC"/>
    <property type="match status" value="1"/>
</dbReference>
<accession>A0A7U2FE77</accession>
<proteinExistence type="predicted"/>
<dbReference type="OMA" id="YCDCLGM"/>
<dbReference type="Pfam" id="PF00903">
    <property type="entry name" value="Glyoxalase"/>
    <property type="match status" value="1"/>
</dbReference>
<dbReference type="Gene3D" id="3.10.180.10">
    <property type="entry name" value="2,3-Dihydroxybiphenyl 1,2-Dioxygenase, domain 1"/>
    <property type="match status" value="1"/>
</dbReference>
<feature type="domain" description="VOC" evidence="2">
    <location>
        <begin position="34"/>
        <end position="194"/>
    </location>
</feature>
<evidence type="ECO:0000313" key="4">
    <source>
        <dbReference type="Proteomes" id="UP000663193"/>
    </source>
</evidence>
<protein>
    <recommendedName>
        <fullName evidence="2">VOC domain-containing protein</fullName>
    </recommendedName>
</protein>